<dbReference type="SUPFAM" id="SSF53448">
    <property type="entry name" value="Nucleotide-diphospho-sugar transferases"/>
    <property type="match status" value="1"/>
</dbReference>
<dbReference type="InterPro" id="IPR001173">
    <property type="entry name" value="Glyco_trans_2-like"/>
</dbReference>
<dbReference type="RefSeq" id="WP_149568854.1">
    <property type="nucleotide sequence ID" value="NZ_CP035807.1"/>
</dbReference>
<name>A0A5C1QE17_9SPIO</name>
<keyword evidence="3" id="KW-1185">Reference proteome</keyword>
<keyword evidence="2" id="KW-0808">Transferase</keyword>
<evidence type="ECO:0000313" key="2">
    <source>
        <dbReference type="EMBL" id="QEN05618.1"/>
    </source>
</evidence>
<dbReference type="Proteomes" id="UP000323824">
    <property type="component" value="Chromosome"/>
</dbReference>
<dbReference type="GO" id="GO:0016740">
    <property type="term" value="F:transferase activity"/>
    <property type="evidence" value="ECO:0007669"/>
    <property type="project" value="UniProtKB-KW"/>
</dbReference>
<gene>
    <name evidence="2" type="ORF">EW093_13155</name>
</gene>
<organism evidence="2 3">
    <name type="scientific">Thiospirochaeta perfilievii</name>
    <dbReference type="NCBI Taxonomy" id="252967"/>
    <lineage>
        <taxon>Bacteria</taxon>
        <taxon>Pseudomonadati</taxon>
        <taxon>Spirochaetota</taxon>
        <taxon>Spirochaetia</taxon>
        <taxon>Spirochaetales</taxon>
        <taxon>Spirochaetaceae</taxon>
        <taxon>Thiospirochaeta</taxon>
    </lineage>
</organism>
<dbReference type="Gene3D" id="3.90.550.10">
    <property type="entry name" value="Spore Coat Polysaccharide Biosynthesis Protein SpsA, Chain A"/>
    <property type="match status" value="1"/>
</dbReference>
<protein>
    <submittedName>
        <fullName evidence="2">Glycosyltransferase family 2 protein</fullName>
    </submittedName>
</protein>
<evidence type="ECO:0000313" key="3">
    <source>
        <dbReference type="Proteomes" id="UP000323824"/>
    </source>
</evidence>
<proteinExistence type="predicted"/>
<sequence>MNILIVIVNFNDSFVTLNCIESVNKSKNHVNIDLCIVDNASDKENVQILKNANLINCNIIFSNINLGYFPGLNLGLSHYNLSSYDYVIVGNNDIIFRGNFFNILSEKQYSDKYYCIAPNIIAIDGYHQNPHEVIKIPLMRQFLYKLYFSSFILGNLMFNLQQLIKKIRNRNNRVKNSDNECEIYLGYGALYILTKSFFVNNQLLEYPHFLMGEEVYLSYQVYKTGGFILYDPLLEVSHLEHSSVSKMSSRKMYDITKESFKGYSQLFNKINFKNK</sequence>
<feature type="domain" description="Glycosyltransferase 2-like" evidence="1">
    <location>
        <begin position="5"/>
        <end position="135"/>
    </location>
</feature>
<dbReference type="InterPro" id="IPR029044">
    <property type="entry name" value="Nucleotide-diphossugar_trans"/>
</dbReference>
<dbReference type="KEGG" id="sper:EW093_13155"/>
<reference evidence="2 3" key="1">
    <citation type="submission" date="2019-02" db="EMBL/GenBank/DDBJ databases">
        <authorList>
            <person name="Fomenkov A."/>
            <person name="Dubinina G."/>
            <person name="Grabovich M."/>
            <person name="Vincze T."/>
            <person name="Roberts R.J."/>
        </authorList>
    </citation>
    <scope>NUCLEOTIDE SEQUENCE [LARGE SCALE GENOMIC DNA]</scope>
    <source>
        <strain evidence="2 3">P</strain>
    </source>
</reference>
<reference evidence="2 3" key="2">
    <citation type="submission" date="2019-09" db="EMBL/GenBank/DDBJ databases">
        <title>Complete Genome Sequence and Methylome Analysis of free living Spirochaetas.</title>
        <authorList>
            <person name="Leshcheva N."/>
            <person name="Mikheeva N."/>
        </authorList>
    </citation>
    <scope>NUCLEOTIDE SEQUENCE [LARGE SCALE GENOMIC DNA]</scope>
    <source>
        <strain evidence="2 3">P</strain>
    </source>
</reference>
<accession>A0A5C1QE17</accession>
<dbReference type="OrthoDB" id="9771846at2"/>
<dbReference type="Pfam" id="PF00535">
    <property type="entry name" value="Glycos_transf_2"/>
    <property type="match status" value="1"/>
</dbReference>
<evidence type="ECO:0000259" key="1">
    <source>
        <dbReference type="Pfam" id="PF00535"/>
    </source>
</evidence>
<dbReference type="AlphaFoldDB" id="A0A5C1QE17"/>
<dbReference type="EMBL" id="CP035807">
    <property type="protein sequence ID" value="QEN05618.1"/>
    <property type="molecule type" value="Genomic_DNA"/>
</dbReference>